<dbReference type="EMBL" id="JBHUEY010000001">
    <property type="protein sequence ID" value="MFD1782472.1"/>
    <property type="molecule type" value="Genomic_DNA"/>
</dbReference>
<name>A0ABW4MWW7_9CAUL</name>
<dbReference type="InterPro" id="IPR021834">
    <property type="entry name" value="DUF3426"/>
</dbReference>
<dbReference type="Pfam" id="PF13717">
    <property type="entry name" value="Zn_ribbon_4"/>
    <property type="match status" value="1"/>
</dbReference>
<accession>A0ABW4MWW7</accession>
<dbReference type="Proteomes" id="UP001597237">
    <property type="component" value="Unassembled WGS sequence"/>
</dbReference>
<keyword evidence="2" id="KW-0812">Transmembrane</keyword>
<sequence length="293" mass="30441">MILTCPDCATSYFVDAAKIPPDGRTVKCSACGKRWTAHAEVAELELTEDGEAAAAARDDADEIQFEEAPLAELPGEALPKVFRAKTETSRRMREAVAVGVVWAGMAAVLVLTLGAAVVFRVDVVRLWPQTAAAYAGVGMPVNQLGLAIEGLTVETALKDGHAAYSVTGTIRNVEGRTITSPPLKMTLLNKQGRPLVTRIARPADPRIPPGQARHFGLVIPDPPSTAAELEVSFATDLAPGAGQAPAAAQAKGDTAGALSLRKSLEPAPAVHAPGPAEAQPLPVDSPHALTPHG</sequence>
<keyword evidence="2" id="KW-1133">Transmembrane helix</keyword>
<proteinExistence type="predicted"/>
<gene>
    <name evidence="4" type="ORF">ACFSC0_03620</name>
</gene>
<evidence type="ECO:0000259" key="3">
    <source>
        <dbReference type="Pfam" id="PF13717"/>
    </source>
</evidence>
<comment type="caution">
    <text evidence="4">The sequence shown here is derived from an EMBL/GenBank/DDBJ whole genome shotgun (WGS) entry which is preliminary data.</text>
</comment>
<dbReference type="InterPro" id="IPR011723">
    <property type="entry name" value="Znf/thioredoxin_put"/>
</dbReference>
<evidence type="ECO:0000256" key="1">
    <source>
        <dbReference type="SAM" id="MobiDB-lite"/>
    </source>
</evidence>
<reference evidence="5" key="1">
    <citation type="journal article" date="2019" name="Int. J. Syst. Evol. Microbiol.">
        <title>The Global Catalogue of Microorganisms (GCM) 10K type strain sequencing project: providing services to taxonomists for standard genome sequencing and annotation.</title>
        <authorList>
            <consortium name="The Broad Institute Genomics Platform"/>
            <consortium name="The Broad Institute Genome Sequencing Center for Infectious Disease"/>
            <person name="Wu L."/>
            <person name="Ma J."/>
        </authorList>
    </citation>
    <scope>NUCLEOTIDE SEQUENCE [LARGE SCALE GENOMIC DNA]</scope>
    <source>
        <strain evidence="5">DFY28</strain>
    </source>
</reference>
<dbReference type="Pfam" id="PF11906">
    <property type="entry name" value="DUF3426"/>
    <property type="match status" value="1"/>
</dbReference>
<feature type="transmembrane region" description="Helical" evidence="2">
    <location>
        <begin position="95"/>
        <end position="119"/>
    </location>
</feature>
<dbReference type="RefSeq" id="WP_377280474.1">
    <property type="nucleotide sequence ID" value="NZ_JBHRSI010000001.1"/>
</dbReference>
<organism evidence="4 5">
    <name type="scientific">Phenylobacterium terrae</name>
    <dbReference type="NCBI Taxonomy" id="2665495"/>
    <lineage>
        <taxon>Bacteria</taxon>
        <taxon>Pseudomonadati</taxon>
        <taxon>Pseudomonadota</taxon>
        <taxon>Alphaproteobacteria</taxon>
        <taxon>Caulobacterales</taxon>
        <taxon>Caulobacteraceae</taxon>
        <taxon>Phenylobacterium</taxon>
    </lineage>
</organism>
<feature type="domain" description="Zinc finger/thioredoxin putative" evidence="3">
    <location>
        <begin position="1"/>
        <end position="36"/>
    </location>
</feature>
<keyword evidence="5" id="KW-1185">Reference proteome</keyword>
<dbReference type="NCBIfam" id="NF038353">
    <property type="entry name" value="FxLYD_dom"/>
    <property type="match status" value="1"/>
</dbReference>
<keyword evidence="2" id="KW-0472">Membrane</keyword>
<feature type="region of interest" description="Disordered" evidence="1">
    <location>
        <begin position="263"/>
        <end position="293"/>
    </location>
</feature>
<protein>
    <submittedName>
        <fullName evidence="4">DUF3426 domain-containing protein</fullName>
    </submittedName>
</protein>
<evidence type="ECO:0000256" key="2">
    <source>
        <dbReference type="SAM" id="Phobius"/>
    </source>
</evidence>
<dbReference type="InterPro" id="IPR047676">
    <property type="entry name" value="FxLYD_dom"/>
</dbReference>
<evidence type="ECO:0000313" key="5">
    <source>
        <dbReference type="Proteomes" id="UP001597237"/>
    </source>
</evidence>
<evidence type="ECO:0000313" key="4">
    <source>
        <dbReference type="EMBL" id="MFD1782472.1"/>
    </source>
</evidence>
<dbReference type="NCBIfam" id="TIGR02098">
    <property type="entry name" value="MJ0042_CXXC"/>
    <property type="match status" value="1"/>
</dbReference>